<gene>
    <name evidence="1" type="ORF">CN311_18955</name>
</gene>
<protein>
    <recommendedName>
        <fullName evidence="3">Glycosyl transferase</fullName>
    </recommendedName>
</protein>
<evidence type="ECO:0008006" key="3">
    <source>
        <dbReference type="Google" id="ProtNLM"/>
    </source>
</evidence>
<evidence type="ECO:0000313" key="2">
    <source>
        <dbReference type="Proteomes" id="UP000219182"/>
    </source>
</evidence>
<comment type="caution">
    <text evidence="1">The sequence shown here is derived from an EMBL/GenBank/DDBJ whole genome shotgun (WGS) entry which is preliminary data.</text>
</comment>
<dbReference type="AlphaFoldDB" id="A0A2A6FDN9"/>
<dbReference type="SUPFAM" id="SSF53448">
    <property type="entry name" value="Nucleotide-diphospho-sugar transferases"/>
    <property type="match status" value="1"/>
</dbReference>
<organism evidence="1 2">
    <name type="scientific">Mesorhizobium sanjuanii</name>
    <dbReference type="NCBI Taxonomy" id="2037900"/>
    <lineage>
        <taxon>Bacteria</taxon>
        <taxon>Pseudomonadati</taxon>
        <taxon>Pseudomonadota</taxon>
        <taxon>Alphaproteobacteria</taxon>
        <taxon>Hyphomicrobiales</taxon>
        <taxon>Phyllobacteriaceae</taxon>
        <taxon>Mesorhizobium</taxon>
    </lineage>
</organism>
<sequence>MTSKPLKTLNDLLHQNWPVRKAKSIRNRLVEGSFRSQGVAEGRGFAAHLQSTGSRNFCFSIAFNTPWVIDVLTRAWQLHASGMTLVVIDNSSRQPARKIIEDICRARGVAYFGLPRNRETNPNRSHGIAMNWTFHNIVRHLKPELFGFLDHDCFPVAAVDITKAMEAKVAYGSRWLAKRGLEGWFLWAGLCFFRFSSVEGLDMDFTPRFERGMDTGGGNWPLLYRQLDPGDVATVDRKAVSLQLDGVQADYRMLGDIFFHVRGASHRKSIDTKRYRRLMSDHLWETYLGGGEGRFVDDV</sequence>
<accession>A0A2A6FDN9</accession>
<dbReference type="RefSeq" id="WP_097575281.1">
    <property type="nucleotide sequence ID" value="NZ_NWQG01000120.1"/>
</dbReference>
<dbReference type="EMBL" id="NWQG01000120">
    <property type="protein sequence ID" value="PDQ19558.1"/>
    <property type="molecule type" value="Genomic_DNA"/>
</dbReference>
<reference evidence="1 2" key="1">
    <citation type="submission" date="2017-09" db="EMBL/GenBank/DDBJ databases">
        <title>Mesorhizobum sanjuanii sp. nov. isolated from nodules of Lotus tenuis in saline-alkaline lowlands of Flooding Pampa.</title>
        <authorList>
            <person name="Sannazzaro A.I."/>
            <person name="Torres Tejerizo G.A."/>
            <person name="Fontana F."/>
            <person name="Cumpa Velazquez L.M."/>
            <person name="Hansen L."/>
            <person name="Pistorio M."/>
            <person name="Estrella M.J."/>
        </authorList>
    </citation>
    <scope>NUCLEOTIDE SEQUENCE [LARGE SCALE GENOMIC DNA]</scope>
    <source>
        <strain evidence="1 2">BSA136</strain>
    </source>
</reference>
<name>A0A2A6FDN9_9HYPH</name>
<dbReference type="Proteomes" id="UP000219182">
    <property type="component" value="Unassembled WGS sequence"/>
</dbReference>
<keyword evidence="2" id="KW-1185">Reference proteome</keyword>
<evidence type="ECO:0000313" key="1">
    <source>
        <dbReference type="EMBL" id="PDQ19558.1"/>
    </source>
</evidence>
<proteinExistence type="predicted"/>
<dbReference type="InterPro" id="IPR029044">
    <property type="entry name" value="Nucleotide-diphossugar_trans"/>
</dbReference>